<feature type="domain" description="ELP1 three-helical bundle" evidence="13">
    <location>
        <begin position="1008"/>
        <end position="1160"/>
    </location>
</feature>
<keyword evidence="4" id="KW-0819">tRNA processing</keyword>
<dbReference type="GO" id="GO:0000049">
    <property type="term" value="F:tRNA binding"/>
    <property type="evidence" value="ECO:0007669"/>
    <property type="project" value="TreeGrafter"/>
</dbReference>
<feature type="region of interest" description="Disordered" evidence="8">
    <location>
        <begin position="1087"/>
        <end position="1115"/>
    </location>
</feature>
<dbReference type="PANTHER" id="PTHR12747:SF0">
    <property type="entry name" value="ELONGATOR COMPLEX PROTEIN 1"/>
    <property type="match status" value="1"/>
</dbReference>
<feature type="compositionally biased region" description="Basic residues" evidence="8">
    <location>
        <begin position="1095"/>
        <end position="1107"/>
    </location>
</feature>
<protein>
    <recommendedName>
        <fullName evidence="5 6">Elongator complex protein 1</fullName>
    </recommendedName>
</protein>
<dbReference type="PIRSF" id="PIRSF017233">
    <property type="entry name" value="IKAP"/>
    <property type="match status" value="1"/>
</dbReference>
<dbReference type="InterPro" id="IPR015943">
    <property type="entry name" value="WD40/YVTN_repeat-like_dom_sf"/>
</dbReference>
<evidence type="ECO:0000259" key="10">
    <source>
        <dbReference type="Pfam" id="PF23797"/>
    </source>
</evidence>
<evidence type="ECO:0000259" key="9">
    <source>
        <dbReference type="Pfam" id="PF04762"/>
    </source>
</evidence>
<dbReference type="InterPro" id="IPR056165">
    <property type="entry name" value="Beta-prop_ELP1_2nd"/>
</dbReference>
<evidence type="ECO:0000256" key="3">
    <source>
        <dbReference type="ARBA" id="ARBA00022490"/>
    </source>
</evidence>
<keyword evidence="15" id="KW-1185">Reference proteome</keyword>
<dbReference type="Gene3D" id="2.130.10.10">
    <property type="entry name" value="YVTN repeat-like/Quinoprotein amine dehydrogenase"/>
    <property type="match status" value="1"/>
</dbReference>
<organism evidence="14 15">
    <name type="scientific">Lactarius akahatsu</name>
    <dbReference type="NCBI Taxonomy" id="416441"/>
    <lineage>
        <taxon>Eukaryota</taxon>
        <taxon>Fungi</taxon>
        <taxon>Dikarya</taxon>
        <taxon>Basidiomycota</taxon>
        <taxon>Agaricomycotina</taxon>
        <taxon>Agaricomycetes</taxon>
        <taxon>Russulales</taxon>
        <taxon>Russulaceae</taxon>
        <taxon>Lactarius</taxon>
    </lineage>
</organism>
<evidence type="ECO:0000256" key="5">
    <source>
        <dbReference type="ARBA" id="ARBA00029535"/>
    </source>
</evidence>
<keyword evidence="3 6" id="KW-0963">Cytoplasm</keyword>
<dbReference type="AlphaFoldDB" id="A0AAD4QFA8"/>
<feature type="domain" description="ELP1 N-terminal second beta-propeller" evidence="10">
    <location>
        <begin position="431"/>
        <end position="498"/>
    </location>
</feature>
<feature type="domain" description="ELP1 alpha-solenoid" evidence="12">
    <location>
        <begin position="664"/>
        <end position="731"/>
    </location>
</feature>
<comment type="pathway">
    <text evidence="1">tRNA modification; 5-methoxycarbonylmethyl-2-thiouridine-tRNA biosynthesis.</text>
</comment>
<comment type="subcellular location">
    <subcellularLocation>
        <location evidence="6">Cytoplasm</location>
    </subcellularLocation>
    <subcellularLocation>
        <location evidence="6">Nucleus</location>
    </subcellularLocation>
</comment>
<evidence type="ECO:0000259" key="11">
    <source>
        <dbReference type="Pfam" id="PF23878"/>
    </source>
</evidence>
<sequence length="1236" mass="137491">MKNIFLSAIWRSVIPDVNITTVAVDVDNACLWIASERLNADADTEIDIYKRALPSGSDELQDIAPAELLAKFISSTSHVILESFSQVTSLKSIPGEELLVVVTRGGDIASMKLDNPESQARQRPPFEIIGSFEDGIQAAAWSPDDSLLIREGKLIVMTPTFDVLHESVLHTDEFGEDAPINVGWGSKQTQFHGSLGKTAAQAPAAPSSSVGVSPDDDLLTRISWRGDGALFVVSAVSSSSAGAALRRRMLRVYNRDGVLQTTAEAVPGLEHPLSWRPSGNLIVSTQRFGTFPGGGKGREGRHDVVFFENNGLRHGEHLALAKPTVKDGKWGYKVKEVCWSADSNVLLVWIEEDAVDIVQLWTTGNYHWYLKQEIAAPPTSEGGRFTSVTWHPENALQMLLTTKTEIISHSYRWETCAATARAPNDTGTVAVVDGSSVLLTPFRMQNVPPPMSSHRLTLRPSPSAPQRTLSTPSHLSFSSSEDILAVLWETGYVELWDLCTRLEFGRGPVMTPELVWSGTLHGARFREICAWTNVYGGATARIAAVGAENGGTDVLRVLDIQQESTDTLETPPLESSGWRLAITEGAIVVHRNGKVYEYLVVYTTLSHEAHFIPASLLATTDPNTGVESERRRVERGSRIVTSIPSAMSLVLQMPRGNLETINPRPMVMAAIQADVDAGNYRKAFLACRKHRVDLNVIVDRDPKLFRERLPFFVEQVGDVDYINLFLTNLAQGSQPAEVISELCDSVRKELESRDLEKYINSILTAYVVKRPPDLEAGLRVLLQLRERVPSAVEDAVKYIIFLVDADTLFDVALGMYDFSLVLLVAQHAQKDPREYLPFLRELRALEKHYQRFRIDDHLKRYKSALRNLSLAGSEHFSEVKAYVEKHQLYELALEIFGKSDQLRDILDIYGDWLFERREFGQSALVFLDAEQPQKLFEFAQLQKIEPEDIVAMAYRVAEDLTSKKRYTEASQVLLCYAEDVREAVIALVQGNQFSEARRIIALHGLPELLEEIIDPAVLEARAQITEDLTEMREQLQKQVARLRELRIKKLEEPEEFYGTEDLAVHNVDVMTDASAFTAFTRYTVAPTSSAPSRATTKRSSRSKRKMERKVGSGRKGTLTKLAGKLSEAQDEAAALVPHLLRFTPVHRIAARELQNEVAAFSREIAEAFDEAWPAPTEDTETAAEPAADGWAARMAEREKERERAVKAIAKPELRAPESWRTRLVDATAAPGAVGIS</sequence>
<dbReference type="Pfam" id="PF23936">
    <property type="entry name" value="HB_ELP1"/>
    <property type="match status" value="1"/>
</dbReference>
<proteinExistence type="inferred from homology"/>
<comment type="caution">
    <text evidence="14">The sequence shown here is derived from an EMBL/GenBank/DDBJ whole genome shotgun (WGS) entry which is preliminary data.</text>
</comment>
<evidence type="ECO:0000256" key="4">
    <source>
        <dbReference type="ARBA" id="ARBA00022694"/>
    </source>
</evidence>
<evidence type="ECO:0000259" key="12">
    <source>
        <dbReference type="Pfam" id="PF23925"/>
    </source>
</evidence>
<evidence type="ECO:0000256" key="2">
    <source>
        <dbReference type="ARBA" id="ARBA00006086"/>
    </source>
</evidence>
<dbReference type="Pfam" id="PF04762">
    <property type="entry name" value="Beta-prop_ELP1_1st"/>
    <property type="match status" value="1"/>
</dbReference>
<dbReference type="PANTHER" id="PTHR12747">
    <property type="entry name" value="ELONGATOR COMPLEX PROTEIN 1"/>
    <property type="match status" value="1"/>
</dbReference>
<feature type="region of interest" description="Disordered" evidence="8">
    <location>
        <begin position="450"/>
        <end position="473"/>
    </location>
</feature>
<comment type="similarity">
    <text evidence="2 6">Belongs to the ELP1/IKA1 family.</text>
</comment>
<dbReference type="InterPro" id="IPR006849">
    <property type="entry name" value="Elp1"/>
</dbReference>
<dbReference type="GO" id="GO:0033588">
    <property type="term" value="C:elongator holoenzyme complex"/>
    <property type="evidence" value="ECO:0007669"/>
    <property type="project" value="InterPro"/>
</dbReference>
<dbReference type="Pfam" id="PF23797">
    <property type="entry name" value="Beta-prop_ELP1_2nd"/>
    <property type="match status" value="1"/>
</dbReference>
<feature type="domain" description="ELP1 alpha-solenoid" evidence="12">
    <location>
        <begin position="738"/>
        <end position="842"/>
    </location>
</feature>
<dbReference type="SUPFAM" id="SSF69322">
    <property type="entry name" value="Tricorn protease domain 2"/>
    <property type="match status" value="1"/>
</dbReference>
<feature type="domain" description="ELP1 TPR" evidence="11">
    <location>
        <begin position="849"/>
        <end position="998"/>
    </location>
</feature>
<feature type="coiled-coil region" evidence="7">
    <location>
        <begin position="1021"/>
        <end position="1052"/>
    </location>
</feature>
<dbReference type="InterPro" id="IPR056167">
    <property type="entry name" value="A-sol_ELP1"/>
</dbReference>
<feature type="compositionally biased region" description="Low complexity" evidence="8">
    <location>
        <begin position="1182"/>
        <end position="1193"/>
    </location>
</feature>
<keyword evidence="7" id="KW-0175">Coiled coil</keyword>
<evidence type="ECO:0000256" key="7">
    <source>
        <dbReference type="SAM" id="Coils"/>
    </source>
</evidence>
<evidence type="ECO:0000259" key="13">
    <source>
        <dbReference type="Pfam" id="PF23936"/>
    </source>
</evidence>
<keyword evidence="6" id="KW-0539">Nucleus</keyword>
<accession>A0AAD4QFA8</accession>
<name>A0AAD4QFA8_9AGAM</name>
<dbReference type="Proteomes" id="UP001201163">
    <property type="component" value="Unassembled WGS sequence"/>
</dbReference>
<dbReference type="Pfam" id="PF23925">
    <property type="entry name" value="A-sol_ELP1"/>
    <property type="match status" value="2"/>
</dbReference>
<feature type="domain" description="ELP1 first N-terminal beta-propeller" evidence="9">
    <location>
        <begin position="70"/>
        <end position="393"/>
    </location>
</feature>
<dbReference type="GO" id="GO:0005634">
    <property type="term" value="C:nucleus"/>
    <property type="evidence" value="ECO:0007669"/>
    <property type="project" value="UniProtKB-SubCell"/>
</dbReference>
<dbReference type="GO" id="GO:0002926">
    <property type="term" value="P:tRNA wobble base 5-methoxycarbonylmethyl-2-thiouridinylation"/>
    <property type="evidence" value="ECO:0007669"/>
    <property type="project" value="TreeGrafter"/>
</dbReference>
<gene>
    <name evidence="14" type="ORF">EDB92DRAFT_1934331</name>
</gene>
<comment type="function">
    <text evidence="6">Component of the elongator complex which is required for multiple tRNA modifications, including mcm5U (5-methoxycarbonylmethyl uridine), mcm5s2U (5-methoxycarbonylmethyl-2-thiouridine), and ncm5U (5-carbamoylmethyl uridine). The elongator complex catalyzes formation of carboxymethyluridine in the wobble base at position 34 in tRNAs.</text>
</comment>
<dbReference type="InterPro" id="IPR056166">
    <property type="entry name" value="TPR_ELP1"/>
</dbReference>
<evidence type="ECO:0000256" key="6">
    <source>
        <dbReference type="PIRNR" id="PIRNR017233"/>
    </source>
</evidence>
<evidence type="ECO:0000256" key="8">
    <source>
        <dbReference type="SAM" id="MobiDB-lite"/>
    </source>
</evidence>
<evidence type="ECO:0000313" key="15">
    <source>
        <dbReference type="Proteomes" id="UP001201163"/>
    </source>
</evidence>
<dbReference type="InterPro" id="IPR056169">
    <property type="entry name" value="HB_ELP1"/>
</dbReference>
<evidence type="ECO:0000313" key="14">
    <source>
        <dbReference type="EMBL" id="KAH8994552.1"/>
    </source>
</evidence>
<dbReference type="GO" id="GO:0005829">
    <property type="term" value="C:cytosol"/>
    <property type="evidence" value="ECO:0007669"/>
    <property type="project" value="TreeGrafter"/>
</dbReference>
<dbReference type="Pfam" id="PF23878">
    <property type="entry name" value="TPR_ELP1"/>
    <property type="match status" value="1"/>
</dbReference>
<feature type="region of interest" description="Disordered" evidence="8">
    <location>
        <begin position="1173"/>
        <end position="1198"/>
    </location>
</feature>
<dbReference type="EMBL" id="JAKELL010000014">
    <property type="protein sequence ID" value="KAH8994552.1"/>
    <property type="molecule type" value="Genomic_DNA"/>
</dbReference>
<reference evidence="14" key="1">
    <citation type="submission" date="2022-01" db="EMBL/GenBank/DDBJ databases">
        <title>Comparative genomics reveals a dynamic genome evolution in the ectomycorrhizal milk-cap (Lactarius) mushrooms.</title>
        <authorList>
            <consortium name="DOE Joint Genome Institute"/>
            <person name="Lebreton A."/>
            <person name="Tang N."/>
            <person name="Kuo A."/>
            <person name="LaButti K."/>
            <person name="Drula E."/>
            <person name="Barry K."/>
            <person name="Clum A."/>
            <person name="Lipzen A."/>
            <person name="Mousain D."/>
            <person name="Ng V."/>
            <person name="Wang R."/>
            <person name="Wang X."/>
            <person name="Dai Y."/>
            <person name="Henrissat B."/>
            <person name="Grigoriev I.V."/>
            <person name="Guerin-Laguette A."/>
            <person name="Yu F."/>
            <person name="Martin F.M."/>
        </authorList>
    </citation>
    <scope>NUCLEOTIDE SEQUENCE</scope>
    <source>
        <strain evidence="14">QP</strain>
    </source>
</reference>
<dbReference type="InterPro" id="IPR056164">
    <property type="entry name" value="Beta-prop_ELP1_1st"/>
</dbReference>
<evidence type="ECO:0000256" key="1">
    <source>
        <dbReference type="ARBA" id="ARBA00005043"/>
    </source>
</evidence>